<evidence type="ECO:0000259" key="5">
    <source>
        <dbReference type="Pfam" id="PF01258"/>
    </source>
</evidence>
<dbReference type="EMBL" id="JAABNR010000001">
    <property type="protein sequence ID" value="NBZ86150.1"/>
    <property type="molecule type" value="Genomic_DNA"/>
</dbReference>
<dbReference type="Pfam" id="PF01258">
    <property type="entry name" value="zf-dskA_traR"/>
    <property type="match status" value="1"/>
</dbReference>
<reference evidence="7" key="1">
    <citation type="submission" date="2020-01" db="EMBL/GenBank/DDBJ databases">
        <authorList>
            <person name="Chen W.-M."/>
        </authorList>
    </citation>
    <scope>NUCLEOTIDE SEQUENCE</scope>
    <source>
        <strain evidence="7">CYK-10</strain>
    </source>
</reference>
<protein>
    <submittedName>
        <fullName evidence="7">TraR/DksA family transcriptional regulator</fullName>
    </submittedName>
</protein>
<organism evidence="7 8">
    <name type="scientific">Stagnihabitans tardus</name>
    <dbReference type="NCBI Taxonomy" id="2699202"/>
    <lineage>
        <taxon>Bacteria</taxon>
        <taxon>Pseudomonadati</taxon>
        <taxon>Pseudomonadota</taxon>
        <taxon>Alphaproteobacteria</taxon>
        <taxon>Rhodobacterales</taxon>
        <taxon>Paracoccaceae</taxon>
        <taxon>Stagnihabitans</taxon>
    </lineage>
</organism>
<evidence type="ECO:0000256" key="1">
    <source>
        <dbReference type="ARBA" id="ARBA00022723"/>
    </source>
</evidence>
<keyword evidence="3" id="KW-0862">Zinc</keyword>
<dbReference type="RefSeq" id="WP_168772950.1">
    <property type="nucleotide sequence ID" value="NZ_JAABNR010000001.1"/>
</dbReference>
<name>A0AAE5BR50_9RHOB</name>
<sequence>MKTTAERKADLLARAEALTVRTKGIAAELISHDAQDWEELATEREGDEVLEGMGLEAQSELRAISAALARIEAGDYGFCQTCGAEIAQARLDAVPFTPFCKDCAK</sequence>
<comment type="caution">
    <text evidence="7">The sequence shown here is derived from an EMBL/GenBank/DDBJ whole genome shotgun (WGS) entry which is preliminary data.</text>
</comment>
<feature type="zinc finger region" description="dksA C4-type" evidence="4">
    <location>
        <begin position="79"/>
        <end position="103"/>
    </location>
</feature>
<evidence type="ECO:0000256" key="3">
    <source>
        <dbReference type="ARBA" id="ARBA00022833"/>
    </source>
</evidence>
<keyword evidence="1" id="KW-0479">Metal-binding</keyword>
<evidence type="ECO:0000313" key="8">
    <source>
        <dbReference type="Proteomes" id="UP001193501"/>
    </source>
</evidence>
<keyword evidence="8" id="KW-1185">Reference proteome</keyword>
<dbReference type="Proteomes" id="UP001193501">
    <property type="component" value="Unassembled WGS sequence"/>
</dbReference>
<proteinExistence type="predicted"/>
<feature type="domain" description="DnaK suppressor protein-like N-terminal" evidence="6">
    <location>
        <begin position="10"/>
        <end position="71"/>
    </location>
</feature>
<dbReference type="Pfam" id="PF21173">
    <property type="entry name" value="DksA-like_N"/>
    <property type="match status" value="1"/>
</dbReference>
<evidence type="ECO:0000313" key="7">
    <source>
        <dbReference type="EMBL" id="NBZ86150.1"/>
    </source>
</evidence>
<keyword evidence="2" id="KW-0863">Zinc-finger</keyword>
<dbReference type="AlphaFoldDB" id="A0AAE5BR50"/>
<gene>
    <name evidence="7" type="ORF">GV832_01030</name>
</gene>
<feature type="domain" description="Zinc finger DksA/TraR C4-type" evidence="5">
    <location>
        <begin position="74"/>
        <end position="104"/>
    </location>
</feature>
<accession>A0AAE5BR50</accession>
<evidence type="ECO:0000259" key="6">
    <source>
        <dbReference type="Pfam" id="PF21173"/>
    </source>
</evidence>
<evidence type="ECO:0000256" key="4">
    <source>
        <dbReference type="PROSITE-ProRule" id="PRU00510"/>
    </source>
</evidence>
<dbReference type="PANTHER" id="PTHR33823:SF4">
    <property type="entry name" value="GENERAL STRESS PROTEIN 16O"/>
    <property type="match status" value="1"/>
</dbReference>
<dbReference type="Gene3D" id="1.20.120.910">
    <property type="entry name" value="DksA, coiled-coil domain"/>
    <property type="match status" value="1"/>
</dbReference>
<dbReference type="SUPFAM" id="SSF57716">
    <property type="entry name" value="Glucocorticoid receptor-like (DNA-binding domain)"/>
    <property type="match status" value="1"/>
</dbReference>
<dbReference type="PANTHER" id="PTHR33823">
    <property type="entry name" value="RNA POLYMERASE-BINDING TRANSCRIPTION FACTOR DKSA-RELATED"/>
    <property type="match status" value="1"/>
</dbReference>
<dbReference type="InterPro" id="IPR048487">
    <property type="entry name" value="DksA-like_N"/>
</dbReference>
<dbReference type="GO" id="GO:0008270">
    <property type="term" value="F:zinc ion binding"/>
    <property type="evidence" value="ECO:0007669"/>
    <property type="project" value="UniProtKB-KW"/>
</dbReference>
<dbReference type="PROSITE" id="PS51128">
    <property type="entry name" value="ZF_DKSA_2"/>
    <property type="match status" value="1"/>
</dbReference>
<dbReference type="InterPro" id="IPR000962">
    <property type="entry name" value="Znf_DskA_TraR"/>
</dbReference>
<evidence type="ECO:0000256" key="2">
    <source>
        <dbReference type="ARBA" id="ARBA00022771"/>
    </source>
</evidence>